<evidence type="ECO:0000313" key="3">
    <source>
        <dbReference type="Proteomes" id="UP000026962"/>
    </source>
</evidence>
<sequence length="617" mass="68431">MALLCFLLDMRNIPPPLLHLLKQCLLHLANLYAATTAHLPDRLALCYLHPAASSSPPQLKVVYRPGEKFNLRDFHHAVNNLPLDAFRPNQHGSLHTTGDVSLTNLFSNRALYSWATDDTSKKVIALCMSAQNTQALRRSLMDAAEQCITVEFVLLETGAAFICDGISENSNVFIDTICDLENCVVRRYSPETQVLHGLVKRWLEELKDDKEEALQAVFVFRVPIISTVNQISCSMYASANHIIDGFPSCQICRCHGRPIDLANTNKAKWMCPITSRQLTASDVTDTAAKIGEQTVLFLPDSEGVSNLRRASSSISFDVIERTNLASLNEGVIIGTPHIVIPSSNDVEVALDDECSDQNTQLFYGLCETLFKLDQGLVCSSKCNTETMKIGSLECYYLLQPSEKGPMLLRRLAGSEEILPLPVVSRPCNSTDTKEVKNLIETSLSKIVLKDYNPLQHERGFHSRLNCLVKDSLQFGSACGAEDPHHLDSLSEPQISTFRGPEENKVLRPCREEGAFSEPQAAPSITEEWEQLIIIDDDFTSAVTCSTSKLPSPVRPLGLSRILERLEAPRAKKQRAITSNTTPPPPEIKKPLLPFEPSASQPLRPTFNKLRRKPTSAT</sequence>
<reference evidence="2" key="2">
    <citation type="submission" date="2018-05" db="EMBL/GenBank/DDBJ databases">
        <title>OpunRS2 (Oryza punctata Reference Sequence Version 2).</title>
        <authorList>
            <person name="Zhang J."/>
            <person name="Kudrna D."/>
            <person name="Lee S."/>
            <person name="Talag J."/>
            <person name="Welchert J."/>
            <person name="Wing R.A."/>
        </authorList>
    </citation>
    <scope>NUCLEOTIDE SEQUENCE [LARGE SCALE GENOMIC DNA]</scope>
</reference>
<feature type="compositionally biased region" description="Basic residues" evidence="1">
    <location>
        <begin position="608"/>
        <end position="617"/>
    </location>
</feature>
<dbReference type="HOGENOM" id="CLU_029978_0_0_1"/>
<dbReference type="AlphaFoldDB" id="A0A0E0JD34"/>
<accession>A0A0E0JD34</accession>
<dbReference type="eggNOG" id="ENOG502QTSF">
    <property type="taxonomic scope" value="Eukaryota"/>
</dbReference>
<dbReference type="OMA" id="LECYYLL"/>
<name>A0A0E0JD34_ORYPU</name>
<dbReference type="Proteomes" id="UP000026962">
    <property type="component" value="Chromosome 1"/>
</dbReference>
<protein>
    <submittedName>
        <fullName evidence="2">Uncharacterized protein</fullName>
    </submittedName>
</protein>
<dbReference type="Gramene" id="OPUNC01G00270.1">
    <property type="protein sequence ID" value="OPUNC01G00270.1"/>
    <property type="gene ID" value="OPUNC01G00270"/>
</dbReference>
<reference evidence="2" key="1">
    <citation type="submission" date="2015-04" db="UniProtKB">
        <authorList>
            <consortium name="EnsemblPlants"/>
        </authorList>
    </citation>
    <scope>IDENTIFICATION</scope>
</reference>
<organism evidence="2">
    <name type="scientific">Oryza punctata</name>
    <name type="common">Red rice</name>
    <dbReference type="NCBI Taxonomy" id="4537"/>
    <lineage>
        <taxon>Eukaryota</taxon>
        <taxon>Viridiplantae</taxon>
        <taxon>Streptophyta</taxon>
        <taxon>Embryophyta</taxon>
        <taxon>Tracheophyta</taxon>
        <taxon>Spermatophyta</taxon>
        <taxon>Magnoliopsida</taxon>
        <taxon>Liliopsida</taxon>
        <taxon>Poales</taxon>
        <taxon>Poaceae</taxon>
        <taxon>BOP clade</taxon>
        <taxon>Oryzoideae</taxon>
        <taxon>Oryzeae</taxon>
        <taxon>Oryzinae</taxon>
        <taxon>Oryza</taxon>
    </lineage>
</organism>
<evidence type="ECO:0000313" key="2">
    <source>
        <dbReference type="EnsemblPlants" id="OPUNC01G00270.1"/>
    </source>
</evidence>
<dbReference type="PANTHER" id="PTHR38390:SF2">
    <property type="entry name" value="OS01G0103900 PROTEIN"/>
    <property type="match status" value="1"/>
</dbReference>
<feature type="region of interest" description="Disordered" evidence="1">
    <location>
        <begin position="567"/>
        <end position="617"/>
    </location>
</feature>
<dbReference type="STRING" id="4537.A0A0E0JD34"/>
<proteinExistence type="predicted"/>
<keyword evidence="3" id="KW-1185">Reference proteome</keyword>
<dbReference type="EnsemblPlants" id="OPUNC01G00270.1">
    <property type="protein sequence ID" value="OPUNC01G00270.1"/>
    <property type="gene ID" value="OPUNC01G00270"/>
</dbReference>
<evidence type="ECO:0000256" key="1">
    <source>
        <dbReference type="SAM" id="MobiDB-lite"/>
    </source>
</evidence>
<dbReference type="PANTHER" id="PTHR38390">
    <property type="entry name" value="OS01G0103900 PROTEIN"/>
    <property type="match status" value="1"/>
</dbReference>